<sequence length="113" mass="12995">MDIQFVLDEYSCLMYIMSYVSKPEHEMTQFLDQVIHDVKKTDVNEKDEMKHIMHNLTPPDGMIRVGSAFPSGIVLLESLWEGAKILVADWINHLPMLVIDGPNQPIRSTKHMT</sequence>
<dbReference type="EMBL" id="JAOPHQ010002298">
    <property type="protein sequence ID" value="KAK0147527.1"/>
    <property type="molecule type" value="Genomic_DNA"/>
</dbReference>
<comment type="caution">
    <text evidence="1">The sequence shown here is derived from an EMBL/GenBank/DDBJ whole genome shotgun (WGS) entry which is preliminary data.</text>
</comment>
<dbReference type="PANTHER" id="PTHR47642:SF5">
    <property type="entry name" value="ATP-DEPENDENT DNA HELICASE"/>
    <property type="match status" value="1"/>
</dbReference>
<gene>
    <name evidence="1" type="ORF">N1851_012999</name>
</gene>
<dbReference type="PANTHER" id="PTHR47642">
    <property type="entry name" value="ATP-DEPENDENT DNA HELICASE"/>
    <property type="match status" value="1"/>
</dbReference>
<evidence type="ECO:0000313" key="2">
    <source>
        <dbReference type="Proteomes" id="UP001174136"/>
    </source>
</evidence>
<protein>
    <submittedName>
        <fullName evidence="1">Uncharacterized protein</fullName>
    </submittedName>
</protein>
<proteinExistence type="predicted"/>
<dbReference type="InterPro" id="IPR051055">
    <property type="entry name" value="PIF1_helicase"/>
</dbReference>
<keyword evidence="2" id="KW-1185">Reference proteome</keyword>
<name>A0AA47MWW7_MERPO</name>
<reference evidence="1" key="1">
    <citation type="journal article" date="2023" name="Front. Mar. Sci.">
        <title>A new Merluccius polli reference genome to investigate the effects of global change in West African waters.</title>
        <authorList>
            <person name="Mateo J.L."/>
            <person name="Blanco-Fernandez C."/>
            <person name="Garcia-Vazquez E."/>
            <person name="Machado-Schiaffino G."/>
        </authorList>
    </citation>
    <scope>NUCLEOTIDE SEQUENCE</scope>
    <source>
        <strain evidence="1">C29</strain>
        <tissue evidence="1">Fin</tissue>
    </source>
</reference>
<evidence type="ECO:0000313" key="1">
    <source>
        <dbReference type="EMBL" id="KAK0147527.1"/>
    </source>
</evidence>
<dbReference type="Proteomes" id="UP001174136">
    <property type="component" value="Unassembled WGS sequence"/>
</dbReference>
<organism evidence="1 2">
    <name type="scientific">Merluccius polli</name>
    <name type="common">Benguela hake</name>
    <name type="synonym">Merluccius cadenati</name>
    <dbReference type="NCBI Taxonomy" id="89951"/>
    <lineage>
        <taxon>Eukaryota</taxon>
        <taxon>Metazoa</taxon>
        <taxon>Chordata</taxon>
        <taxon>Craniata</taxon>
        <taxon>Vertebrata</taxon>
        <taxon>Euteleostomi</taxon>
        <taxon>Actinopterygii</taxon>
        <taxon>Neopterygii</taxon>
        <taxon>Teleostei</taxon>
        <taxon>Neoteleostei</taxon>
        <taxon>Acanthomorphata</taxon>
        <taxon>Zeiogadaria</taxon>
        <taxon>Gadariae</taxon>
        <taxon>Gadiformes</taxon>
        <taxon>Gadoidei</taxon>
        <taxon>Merlucciidae</taxon>
        <taxon>Merluccius</taxon>
    </lineage>
</organism>
<accession>A0AA47MWW7</accession>
<dbReference type="AlphaFoldDB" id="A0AA47MWW7"/>